<dbReference type="InterPro" id="IPR011048">
    <property type="entry name" value="Haem_d1_sf"/>
</dbReference>
<dbReference type="RefSeq" id="WP_184073295.1">
    <property type="nucleotide sequence ID" value="NZ_JACHDS010000001.1"/>
</dbReference>
<keyword evidence="3" id="KW-1185">Reference proteome</keyword>
<dbReference type="AlphaFoldDB" id="A0A7W9YFK9"/>
<dbReference type="Gene3D" id="2.130.10.10">
    <property type="entry name" value="YVTN repeat-like/Quinoprotein amine dehydrogenase"/>
    <property type="match status" value="1"/>
</dbReference>
<accession>A0A7W9YFK9</accession>
<comment type="similarity">
    <text evidence="1">Belongs to the cycloisomerase 2 family.</text>
</comment>
<comment type="caution">
    <text evidence="2">The sequence shown here is derived from an EMBL/GenBank/DDBJ whole genome shotgun (WGS) entry which is preliminary data.</text>
</comment>
<proteinExistence type="inferred from homology"/>
<dbReference type="InterPro" id="IPR015943">
    <property type="entry name" value="WD40/YVTN_repeat-like_dom_sf"/>
</dbReference>
<protein>
    <submittedName>
        <fullName evidence="2">6-phosphogluconolactonase (Cycloisomerase 2 family)</fullName>
    </submittedName>
</protein>
<dbReference type="PANTHER" id="PTHR30344:SF1">
    <property type="entry name" value="6-PHOSPHOGLUCONOLACTONASE"/>
    <property type="match status" value="1"/>
</dbReference>
<dbReference type="PANTHER" id="PTHR30344">
    <property type="entry name" value="6-PHOSPHOGLUCONOLACTONASE-RELATED"/>
    <property type="match status" value="1"/>
</dbReference>
<name>A0A7W9YFK9_9ACTN</name>
<dbReference type="InterPro" id="IPR019405">
    <property type="entry name" value="Lactonase_7-beta_prop"/>
</dbReference>
<dbReference type="Proteomes" id="UP000546642">
    <property type="component" value="Unassembled WGS sequence"/>
</dbReference>
<dbReference type="Pfam" id="PF10282">
    <property type="entry name" value="Lactonase"/>
    <property type="match status" value="1"/>
</dbReference>
<dbReference type="GO" id="GO:0005829">
    <property type="term" value="C:cytosol"/>
    <property type="evidence" value="ECO:0007669"/>
    <property type="project" value="TreeGrafter"/>
</dbReference>
<dbReference type="GO" id="GO:0017057">
    <property type="term" value="F:6-phosphogluconolactonase activity"/>
    <property type="evidence" value="ECO:0007669"/>
    <property type="project" value="TreeGrafter"/>
</dbReference>
<organism evidence="2 3">
    <name type="scientific">Nocardiopsis mwathae</name>
    <dbReference type="NCBI Taxonomy" id="1472723"/>
    <lineage>
        <taxon>Bacteria</taxon>
        <taxon>Bacillati</taxon>
        <taxon>Actinomycetota</taxon>
        <taxon>Actinomycetes</taxon>
        <taxon>Streptosporangiales</taxon>
        <taxon>Nocardiopsidaceae</taxon>
        <taxon>Nocardiopsis</taxon>
    </lineage>
</organism>
<evidence type="ECO:0000313" key="2">
    <source>
        <dbReference type="EMBL" id="MBB6170566.1"/>
    </source>
</evidence>
<gene>
    <name evidence="2" type="ORF">HNR23_000626</name>
</gene>
<dbReference type="GO" id="GO:0016853">
    <property type="term" value="F:isomerase activity"/>
    <property type="evidence" value="ECO:0007669"/>
    <property type="project" value="UniProtKB-KW"/>
</dbReference>
<dbReference type="InterPro" id="IPR050282">
    <property type="entry name" value="Cycloisomerase_2"/>
</dbReference>
<dbReference type="EMBL" id="JACHDS010000001">
    <property type="protein sequence ID" value="MBB6170566.1"/>
    <property type="molecule type" value="Genomic_DNA"/>
</dbReference>
<dbReference type="SUPFAM" id="SSF51004">
    <property type="entry name" value="C-terminal (heme d1) domain of cytochrome cd1-nitrite reductase"/>
    <property type="match status" value="1"/>
</dbReference>
<keyword evidence="2" id="KW-0413">Isomerase</keyword>
<evidence type="ECO:0000256" key="1">
    <source>
        <dbReference type="ARBA" id="ARBA00005564"/>
    </source>
</evidence>
<sequence length="361" mass="36346">MSAERRALWIGTYTPGSDPGGAGEGIHLVWLDPATGALTGGGVAARTDGPSFLARHPGGHLLYAVNERAEGGLTGFAVGADGALRELGTVPTGGSSPCHLAVHPAGRHVIVANYADGGVAVHPIAENGAPRVACALLTHTGGGPDAARQAGPHAHHVSVAPGGRHLFVCDLGTDELRRHPLDAAPTDSRIVGPGGGTPVAARLPAGTGPRHLAAHPTGHLYISGELDSRVHVLRWDGAAATAVPLVAVPATTTPDAAAGPNHPAELALSPDATRLYVANRGADTIAAFEVGPDGADLRPIAEVATGGARPRHFALVDGAFLVVANQGSGDLTVLRLDPATGIPQATGHRLELPDPVCVLPV</sequence>
<reference evidence="2 3" key="1">
    <citation type="submission" date="2020-08" db="EMBL/GenBank/DDBJ databases">
        <title>Sequencing the genomes of 1000 actinobacteria strains.</title>
        <authorList>
            <person name="Klenk H.-P."/>
        </authorList>
    </citation>
    <scope>NUCLEOTIDE SEQUENCE [LARGE SCALE GENOMIC DNA]</scope>
    <source>
        <strain evidence="2 3">DSM 46659</strain>
    </source>
</reference>
<evidence type="ECO:0000313" key="3">
    <source>
        <dbReference type="Proteomes" id="UP000546642"/>
    </source>
</evidence>